<dbReference type="EMBL" id="JBHRZH010000004">
    <property type="protein sequence ID" value="MFC3760016.1"/>
    <property type="molecule type" value="Genomic_DNA"/>
</dbReference>
<keyword evidence="2" id="KW-1185">Reference proteome</keyword>
<reference evidence="2" key="1">
    <citation type="journal article" date="2019" name="Int. J. Syst. Evol. Microbiol.">
        <title>The Global Catalogue of Microorganisms (GCM) 10K type strain sequencing project: providing services to taxonomists for standard genome sequencing and annotation.</title>
        <authorList>
            <consortium name="The Broad Institute Genomics Platform"/>
            <consortium name="The Broad Institute Genome Sequencing Center for Infectious Disease"/>
            <person name="Wu L."/>
            <person name="Ma J."/>
        </authorList>
    </citation>
    <scope>NUCLEOTIDE SEQUENCE [LARGE SCALE GENOMIC DNA]</scope>
    <source>
        <strain evidence="2">CGMCC 4.7241</strain>
    </source>
</reference>
<name>A0ABV7Y426_9ACTN</name>
<organism evidence="1 2">
    <name type="scientific">Tenggerimyces flavus</name>
    <dbReference type="NCBI Taxonomy" id="1708749"/>
    <lineage>
        <taxon>Bacteria</taxon>
        <taxon>Bacillati</taxon>
        <taxon>Actinomycetota</taxon>
        <taxon>Actinomycetes</taxon>
        <taxon>Propionibacteriales</taxon>
        <taxon>Nocardioidaceae</taxon>
        <taxon>Tenggerimyces</taxon>
    </lineage>
</organism>
<dbReference type="RefSeq" id="WP_205120159.1">
    <property type="nucleotide sequence ID" value="NZ_JAFBCM010000001.1"/>
</dbReference>
<proteinExistence type="predicted"/>
<comment type="caution">
    <text evidence="1">The sequence shown here is derived from an EMBL/GenBank/DDBJ whole genome shotgun (WGS) entry which is preliminary data.</text>
</comment>
<gene>
    <name evidence="1" type="ORF">ACFOUW_04145</name>
</gene>
<protein>
    <submittedName>
        <fullName evidence="1">Uncharacterized protein</fullName>
    </submittedName>
</protein>
<evidence type="ECO:0000313" key="1">
    <source>
        <dbReference type="EMBL" id="MFC3760016.1"/>
    </source>
</evidence>
<sequence length="74" mass="8101">MSTVLTLPAVHARTSRGDLLGQLEDLAEVLHDQGCGCRAVGDRRGCWAWTSGRFHRAAERAQRDGVRLTDRVAA</sequence>
<accession>A0ABV7Y426</accession>
<evidence type="ECO:0000313" key="2">
    <source>
        <dbReference type="Proteomes" id="UP001595699"/>
    </source>
</evidence>
<dbReference type="Proteomes" id="UP001595699">
    <property type="component" value="Unassembled WGS sequence"/>
</dbReference>